<evidence type="ECO:0000256" key="1">
    <source>
        <dbReference type="ARBA" id="ARBA00004123"/>
    </source>
</evidence>
<organism evidence="9">
    <name type="scientific">Octopus bimaculoides</name>
    <name type="common">California two-spotted octopus</name>
    <dbReference type="NCBI Taxonomy" id="37653"/>
    <lineage>
        <taxon>Eukaryota</taxon>
        <taxon>Metazoa</taxon>
        <taxon>Spiralia</taxon>
        <taxon>Lophotrochozoa</taxon>
        <taxon>Mollusca</taxon>
        <taxon>Cephalopoda</taxon>
        <taxon>Coleoidea</taxon>
        <taxon>Octopodiformes</taxon>
        <taxon>Octopoda</taxon>
        <taxon>Incirrata</taxon>
        <taxon>Octopodidae</taxon>
        <taxon>Octopus</taxon>
    </lineage>
</organism>
<dbReference type="PANTHER" id="PTHR22940">
    <property type="entry name" value="TIMEOUT/TIMELESS-2"/>
    <property type="match status" value="1"/>
</dbReference>
<feature type="compositionally biased region" description="Basic and acidic residues" evidence="6">
    <location>
        <begin position="1417"/>
        <end position="1436"/>
    </location>
</feature>
<keyword evidence="4" id="KW-0131">Cell cycle</keyword>
<comment type="subcellular location">
    <subcellularLocation>
        <location evidence="1">Nucleus</location>
    </subcellularLocation>
</comment>
<feature type="compositionally biased region" description="Basic residues" evidence="6">
    <location>
        <begin position="946"/>
        <end position="955"/>
    </location>
</feature>
<dbReference type="GO" id="GO:0003677">
    <property type="term" value="F:DNA binding"/>
    <property type="evidence" value="ECO:0007669"/>
    <property type="project" value="TreeGrafter"/>
</dbReference>
<feature type="compositionally biased region" description="Basic residues" evidence="6">
    <location>
        <begin position="1171"/>
        <end position="1186"/>
    </location>
</feature>
<feature type="region of interest" description="Disordered" evidence="6">
    <location>
        <begin position="522"/>
        <end position="550"/>
    </location>
</feature>
<feature type="compositionally biased region" description="Low complexity" evidence="6">
    <location>
        <begin position="536"/>
        <end position="547"/>
    </location>
</feature>
<evidence type="ECO:0000259" key="8">
    <source>
        <dbReference type="Pfam" id="PF05029"/>
    </source>
</evidence>
<sequence>MDVELQAICSALGYQEGSKYLKEPDCLESVKDLIRCLRRDDDTCCIRRQLGQAEIVQSDLLPLIKEYKSDRSLFETVIRLLLNLTQPARLCFGGQIPEDKVLRNYYMEVESILRNYKKAFVDDVLFAVLTEKLTDLLKLDWEHRHEEDRVLIERLLILVRNVLHVQPDANEEKRTDDDASIHDQVLWSLHVSGMEDLLLYVSNSADERQYCMHTLEIVTLMFRQQTPALLASAGVQRAISEKEKDVRELEIIREQERIAKQKRVRYMSTRHSRFGGTYVLKNVQSISDREVIFHGSLYKAGNHSFDITKKSRVTPKNRAPITQVDVVRRSTLSIRLCLKEFCVQFLENCYNPLMSAVKDNLVREVAQDHDETYYLWALRFFMEFCRLHSQQVELISETLSVSAFHYIQVNLFNYYEMITTDKKEAKVWAKRVHLALKAYQELLMTLHSMETSKNKHLVSSAKVLKGNIFYMMEFRDIFVVLLSKFDHSKYSTSYLTDLVHATHLFLKMLEISQKSNRCIVVQKKKKASQKSKSSRNNKNNNAGNSSRTQLSEEELLNLWDDVSSEVSAVLSGENEMSEGVLPFDAASEVDIDQQRADTMVRIQTCLRSKNPAEAVALLRAAREVWPDNNEFGSAEMSPEDEFLALREVFMANLSQNSENMAATVAEELEEQEDDIVEEEMSSVVTSEEELSTRDFIAKFAKPAILQSYTTLLANFKNNSAFTNHCIIKMFHRIAVDLHQEGMFFQARLFCIFREAFALSKVKHFQEIVQFGVFIVRKFFVVAEKNKKIFMEMLFWKTAREAGELSDGYFNPNQNVKQVWTEDQEMELKRLFDEAKEDPEKDIVGHIMAHLTDETKSRGQVLRQLRISGLIQSAKDLKRKQPPSTNSDRAPWTEEQETELRDAFERFRGSDDPLGNTMQNLSFTKPKNKIKDKLFGLDIVQDKKELYKKRSRRKKQGRMDGSGESGSNSDSNDDDDCVQEGHVMATHSDSSGEESDEVEGTRDIEGQPSNSDDLPSTDIEDVLKCLVSHDYKGPISWIQRSLRRTAEDRQTPGTYVGVPVVPLTEENEEAMEDPIFLDFLLLIGLSKPITGQEAFWRITGDLDGSTLTMIADGLNLDENGQPTNTAELKTWLVARSVKSKTGQKQNKSKKEKSKTSENNGKRKKALMALQKKQTKDKKTKGKNKAKSSKNNDEDKKNSKKQRRTKKKKISENSEEENGDSNSQLNVSGSNSPKFSKQRNSKENKKKKRRRIEFEDSSDEDDVEDRSESNARNGSIQIDDDDESGDEPLISQVKSKQNADDDSDDDSDKKKKKKRLLSDSSDEDAGNHNVSTVDLQQENDDVSLNKEATVPQLAGPSFVKKTKKRQKLIDSESSDGGHSGKTMEELDDSAAERKTVNGSKRQKIAILESSDDDSGDEDKENHEIDSTKELNPKQDDVDLFDKAKSVQTPKYVKQNPNIINNNTVDTFPATLLSLPNMEPDTNVFDDHIPLVTAIRRKRVLSSDDEND</sequence>
<dbReference type="OrthoDB" id="310853at2759"/>
<dbReference type="GO" id="GO:0043111">
    <property type="term" value="P:replication fork arrest"/>
    <property type="evidence" value="ECO:0007669"/>
    <property type="project" value="TreeGrafter"/>
</dbReference>
<evidence type="ECO:0000256" key="3">
    <source>
        <dbReference type="ARBA" id="ARBA00023242"/>
    </source>
</evidence>
<dbReference type="InterPro" id="IPR007725">
    <property type="entry name" value="TIMELESS_C"/>
</dbReference>
<evidence type="ECO:0000313" key="9">
    <source>
        <dbReference type="EMBL" id="KOF69669.1"/>
    </source>
</evidence>
<dbReference type="GO" id="GO:0006281">
    <property type="term" value="P:DNA repair"/>
    <property type="evidence" value="ECO:0007669"/>
    <property type="project" value="TreeGrafter"/>
</dbReference>
<dbReference type="PANTHER" id="PTHR22940:SF4">
    <property type="entry name" value="PROTEIN TIMELESS HOMOLOG"/>
    <property type="match status" value="1"/>
</dbReference>
<dbReference type="GO" id="GO:0000076">
    <property type="term" value="P:DNA replication checkpoint signaling"/>
    <property type="evidence" value="ECO:0007669"/>
    <property type="project" value="TreeGrafter"/>
</dbReference>
<feature type="region of interest" description="Disordered" evidence="6">
    <location>
        <begin position="872"/>
        <end position="896"/>
    </location>
</feature>
<evidence type="ECO:0000256" key="5">
    <source>
        <dbReference type="SAM" id="Coils"/>
    </source>
</evidence>
<evidence type="ECO:0008006" key="10">
    <source>
        <dbReference type="Google" id="ProtNLM"/>
    </source>
</evidence>
<feature type="region of interest" description="Disordered" evidence="6">
    <location>
        <begin position="1135"/>
        <end position="1436"/>
    </location>
</feature>
<dbReference type="STRING" id="37653.A0A0L8FYM3"/>
<feature type="compositionally biased region" description="Basic residues" evidence="6">
    <location>
        <begin position="522"/>
        <end position="535"/>
    </location>
</feature>
<comment type="similarity">
    <text evidence="2">Belongs to the timeless family.</text>
</comment>
<evidence type="ECO:0000256" key="2">
    <source>
        <dbReference type="ARBA" id="ARBA00008174"/>
    </source>
</evidence>
<keyword evidence="3" id="KW-0539">Nucleus</keyword>
<dbReference type="InterPro" id="IPR006906">
    <property type="entry name" value="Timeless_N"/>
</dbReference>
<feature type="compositionally biased region" description="Acidic residues" evidence="6">
    <location>
        <begin position="1407"/>
        <end position="1416"/>
    </location>
</feature>
<protein>
    <recommendedName>
        <fullName evidence="10">Timeless N-terminal domain-containing protein</fullName>
    </recommendedName>
</protein>
<dbReference type="EMBL" id="KQ425255">
    <property type="protein sequence ID" value="KOF69669.1"/>
    <property type="molecule type" value="Genomic_DNA"/>
</dbReference>
<accession>A0A0L8FYM3</accession>
<dbReference type="Pfam" id="PF05029">
    <property type="entry name" value="TIMELESS_C"/>
    <property type="match status" value="1"/>
</dbReference>
<proteinExistence type="inferred from homology"/>
<name>A0A0L8FYM3_OCTBM</name>
<evidence type="ECO:0000256" key="4">
    <source>
        <dbReference type="ARBA" id="ARBA00023306"/>
    </source>
</evidence>
<dbReference type="Pfam" id="PF04821">
    <property type="entry name" value="TIMELESS"/>
    <property type="match status" value="1"/>
</dbReference>
<dbReference type="InterPro" id="IPR044998">
    <property type="entry name" value="Timeless"/>
</dbReference>
<feature type="domain" description="Timeless C-terminal" evidence="8">
    <location>
        <begin position="1025"/>
        <end position="1101"/>
    </location>
</feature>
<evidence type="ECO:0000256" key="6">
    <source>
        <dbReference type="SAM" id="MobiDB-lite"/>
    </source>
</evidence>
<feature type="compositionally biased region" description="Basic residues" evidence="6">
    <location>
        <begin position="1196"/>
        <end position="1207"/>
    </location>
</feature>
<feature type="region of interest" description="Disordered" evidence="6">
    <location>
        <begin position="946"/>
        <end position="1016"/>
    </location>
</feature>
<dbReference type="GO" id="GO:0048511">
    <property type="term" value="P:rhythmic process"/>
    <property type="evidence" value="ECO:0007669"/>
    <property type="project" value="UniProtKB-KW"/>
</dbReference>
<feature type="coiled-coil region" evidence="5">
    <location>
        <begin position="650"/>
        <end position="681"/>
    </location>
</feature>
<feature type="compositionally biased region" description="Polar residues" evidence="6">
    <location>
        <begin position="1222"/>
        <end position="1233"/>
    </location>
</feature>
<evidence type="ECO:0000259" key="7">
    <source>
        <dbReference type="Pfam" id="PF04821"/>
    </source>
</evidence>
<feature type="domain" description="Timeless N-terminal" evidence="7">
    <location>
        <begin position="19"/>
        <end position="279"/>
    </location>
</feature>
<gene>
    <name evidence="9" type="ORF">OCBIM_22004280mg</name>
</gene>
<feature type="compositionally biased region" description="Acidic residues" evidence="6">
    <location>
        <begin position="1253"/>
        <end position="1263"/>
    </location>
</feature>
<dbReference type="Pfam" id="PF26019">
    <property type="entry name" value="HTH_TIMELESS"/>
    <property type="match status" value="1"/>
</dbReference>
<dbReference type="GO" id="GO:0031298">
    <property type="term" value="C:replication fork protection complex"/>
    <property type="evidence" value="ECO:0007669"/>
    <property type="project" value="TreeGrafter"/>
</dbReference>
<reference evidence="9" key="1">
    <citation type="submission" date="2015-07" db="EMBL/GenBank/DDBJ databases">
        <title>MeaNS - Measles Nucleotide Surveillance Program.</title>
        <authorList>
            <person name="Tran T."/>
            <person name="Druce J."/>
        </authorList>
    </citation>
    <scope>NUCLEOTIDE SEQUENCE</scope>
    <source>
        <strain evidence="9">UCB-OBI-ISO-001</strain>
        <tissue evidence="9">Gonad</tissue>
    </source>
</reference>
<feature type="compositionally biased region" description="Basic residues" evidence="6">
    <location>
        <begin position="1234"/>
        <end position="1249"/>
    </location>
</feature>
<keyword evidence="5" id="KW-0175">Coiled coil</keyword>